<dbReference type="Gene3D" id="3.40.250.10">
    <property type="entry name" value="Rhodanese-like domain"/>
    <property type="match status" value="2"/>
</dbReference>
<accession>A0A2V4AE05</accession>
<dbReference type="OrthoDB" id="9770030at2"/>
<dbReference type="InterPro" id="IPR001763">
    <property type="entry name" value="Rhodanese-like_dom"/>
</dbReference>
<dbReference type="AlphaFoldDB" id="A0A2V4AE05"/>
<dbReference type="PANTHER" id="PTHR43855">
    <property type="entry name" value="THIOSULFATE SULFURTRANSFERASE"/>
    <property type="match status" value="1"/>
</dbReference>
<dbReference type="PANTHER" id="PTHR43855:SF1">
    <property type="entry name" value="THIOSULFATE SULFURTRANSFERASE"/>
    <property type="match status" value="1"/>
</dbReference>
<evidence type="ECO:0000256" key="2">
    <source>
        <dbReference type="SAM" id="SignalP"/>
    </source>
</evidence>
<evidence type="ECO:0000313" key="4">
    <source>
        <dbReference type="EMBL" id="PXY02294.1"/>
    </source>
</evidence>
<evidence type="ECO:0000259" key="3">
    <source>
        <dbReference type="PROSITE" id="PS50206"/>
    </source>
</evidence>
<keyword evidence="2" id="KW-0732">Signal</keyword>
<dbReference type="InterPro" id="IPR036873">
    <property type="entry name" value="Rhodanese-like_dom_sf"/>
</dbReference>
<dbReference type="CDD" id="cd01449">
    <property type="entry name" value="TST_Repeat_2"/>
    <property type="match status" value="1"/>
</dbReference>
<feature type="domain" description="Rhodanese" evidence="3">
    <location>
        <begin position="172"/>
        <end position="284"/>
    </location>
</feature>
<dbReference type="SMART" id="SM00450">
    <property type="entry name" value="RHOD"/>
    <property type="match status" value="2"/>
</dbReference>
<keyword evidence="5" id="KW-1185">Reference proteome</keyword>
<dbReference type="RefSeq" id="WP_110359928.1">
    <property type="nucleotide sequence ID" value="NZ_QFLI01000002.1"/>
</dbReference>
<organism evidence="4 5">
    <name type="scientific">Marinifilum breve</name>
    <dbReference type="NCBI Taxonomy" id="2184082"/>
    <lineage>
        <taxon>Bacteria</taxon>
        <taxon>Pseudomonadati</taxon>
        <taxon>Bacteroidota</taxon>
        <taxon>Bacteroidia</taxon>
        <taxon>Marinilabiliales</taxon>
        <taxon>Marinifilaceae</taxon>
    </lineage>
</organism>
<dbReference type="SUPFAM" id="SSF52821">
    <property type="entry name" value="Rhodanese/Cell cycle control phosphatase"/>
    <property type="match status" value="2"/>
</dbReference>
<comment type="caution">
    <text evidence="4">The sequence shown here is derived from an EMBL/GenBank/DDBJ whole genome shotgun (WGS) entry which is preliminary data.</text>
</comment>
<dbReference type="EMBL" id="QFLI01000002">
    <property type="protein sequence ID" value="PXY02294.1"/>
    <property type="molecule type" value="Genomic_DNA"/>
</dbReference>
<dbReference type="CDD" id="cd01448">
    <property type="entry name" value="TST_Repeat_1"/>
    <property type="match status" value="1"/>
</dbReference>
<dbReference type="Proteomes" id="UP000248079">
    <property type="component" value="Unassembled WGS sequence"/>
</dbReference>
<reference evidence="4 5" key="1">
    <citation type="submission" date="2018-05" db="EMBL/GenBank/DDBJ databases">
        <title>Marinifilum breve JC075T sp. nov., a marine bacterium isolated from Yongle Blue Hole in the South China Sea.</title>
        <authorList>
            <person name="Fu T."/>
        </authorList>
    </citation>
    <scope>NUCLEOTIDE SEQUENCE [LARGE SCALE GENOMIC DNA]</scope>
    <source>
        <strain evidence="4 5">JC075</strain>
    </source>
</reference>
<evidence type="ECO:0000313" key="5">
    <source>
        <dbReference type="Proteomes" id="UP000248079"/>
    </source>
</evidence>
<dbReference type="Pfam" id="PF00581">
    <property type="entry name" value="Rhodanese"/>
    <property type="match status" value="2"/>
</dbReference>
<feature type="signal peptide" evidence="2">
    <location>
        <begin position="1"/>
        <end position="22"/>
    </location>
</feature>
<keyword evidence="1" id="KW-0677">Repeat</keyword>
<gene>
    <name evidence="4" type="ORF">DF185_06510</name>
</gene>
<feature type="domain" description="Rhodanese" evidence="3">
    <location>
        <begin position="35"/>
        <end position="142"/>
    </location>
</feature>
<name>A0A2V4AE05_9BACT</name>
<dbReference type="InterPro" id="IPR051126">
    <property type="entry name" value="Thiosulfate_sulfurtransferase"/>
</dbReference>
<feature type="chain" id="PRO_5016047499" description="Rhodanese domain-containing protein" evidence="2">
    <location>
        <begin position="23"/>
        <end position="284"/>
    </location>
</feature>
<proteinExistence type="predicted"/>
<evidence type="ECO:0000256" key="1">
    <source>
        <dbReference type="ARBA" id="ARBA00022737"/>
    </source>
</evidence>
<protein>
    <recommendedName>
        <fullName evidence="3">Rhodanese domain-containing protein</fullName>
    </recommendedName>
</protein>
<dbReference type="PROSITE" id="PS50206">
    <property type="entry name" value="RHODANESE_3"/>
    <property type="match status" value="2"/>
</dbReference>
<sequence length="284" mass="31726">MRKFLVVALMLFIGVQASWAQADVISVKDYLKIMKDKNTILISARKPADYKKVHIVNAVNINHKDLYNNEPVKSMLKSPAEIAKILGSKGVSESKNIVIYDSGTGKYSGRLYWILKYMGAKNVKILDGHMDAWKAARKPVTRMPSKVKPTTFTANVNKGMNVDLAYVKKAKGNSNVVLVDTRSPEEFNGTKDSKIRKGKIPGSINLEFKHVLNSKKMLKSKEELAKLFKAKGITADKEVILFCETSVRAGIVYMALVTALDYPNVKVYDGAYYEWQSIAANKVK</sequence>